<accession>A0A7X2TPF6</accession>
<keyword evidence="2" id="KW-1185">Reference proteome</keyword>
<dbReference type="SUPFAM" id="SSF54909">
    <property type="entry name" value="Dimeric alpha+beta barrel"/>
    <property type="match status" value="1"/>
</dbReference>
<sequence>MSERKFGQIGRLKPEKIEEYKRLHRETVHTSEWKGVLEMIHDCNIRNYSIFIEGDLVFGYFEYVGADYAQDMKKMAADKTTQDWWKLTKPCFTKYADSSTVEFYTDMEQIFDFAG</sequence>
<proteinExistence type="predicted"/>
<dbReference type="GO" id="GO:0016857">
    <property type="term" value="F:racemase and epimerase activity, acting on carbohydrates and derivatives"/>
    <property type="evidence" value="ECO:0007669"/>
    <property type="project" value="InterPro"/>
</dbReference>
<evidence type="ECO:0000313" key="2">
    <source>
        <dbReference type="Proteomes" id="UP000466864"/>
    </source>
</evidence>
<gene>
    <name evidence="1" type="ORF">FYJ60_09525</name>
</gene>
<dbReference type="Proteomes" id="UP000466864">
    <property type="component" value="Unassembled WGS sequence"/>
</dbReference>
<dbReference type="EMBL" id="VUMV01000007">
    <property type="protein sequence ID" value="MST82555.1"/>
    <property type="molecule type" value="Genomic_DNA"/>
</dbReference>
<dbReference type="Gene3D" id="3.30.70.100">
    <property type="match status" value="1"/>
</dbReference>
<evidence type="ECO:0000313" key="1">
    <source>
        <dbReference type="EMBL" id="MST82555.1"/>
    </source>
</evidence>
<dbReference type="AlphaFoldDB" id="A0A7X2TPF6"/>
<dbReference type="PANTHER" id="PTHR34389">
    <property type="entry name" value="L-RHAMNOSE MUTAROTASE"/>
    <property type="match status" value="1"/>
</dbReference>
<dbReference type="PANTHER" id="PTHR34389:SF2">
    <property type="entry name" value="L-RHAMNOSE MUTAROTASE"/>
    <property type="match status" value="1"/>
</dbReference>
<comment type="caution">
    <text evidence="1">The sequence shown here is derived from an EMBL/GenBank/DDBJ whole genome shotgun (WGS) entry which is preliminary data.</text>
</comment>
<name>A0A7X2TPF6_9FIRM</name>
<protein>
    <submittedName>
        <fullName evidence="1">L-rhamnose mutarotase</fullName>
    </submittedName>
</protein>
<reference evidence="1 2" key="1">
    <citation type="submission" date="2019-08" db="EMBL/GenBank/DDBJ databases">
        <title>In-depth cultivation of the pig gut microbiome towards novel bacterial diversity and tailored functional studies.</title>
        <authorList>
            <person name="Wylensek D."/>
            <person name="Hitch T.C.A."/>
            <person name="Clavel T."/>
        </authorList>
    </citation>
    <scope>NUCLEOTIDE SEQUENCE [LARGE SCALE GENOMIC DNA]</scope>
    <source>
        <strain evidence="1 2">Oil+RF-744-WCA-WT-13</strain>
    </source>
</reference>
<dbReference type="Pfam" id="PF05336">
    <property type="entry name" value="rhaM"/>
    <property type="match status" value="1"/>
</dbReference>
<dbReference type="InterPro" id="IPR011008">
    <property type="entry name" value="Dimeric_a/b-barrel"/>
</dbReference>
<organism evidence="1 2">
    <name type="scientific">Bilifractor porci</name>
    <dbReference type="NCBI Taxonomy" id="2606636"/>
    <lineage>
        <taxon>Bacteria</taxon>
        <taxon>Bacillati</taxon>
        <taxon>Bacillota</taxon>
        <taxon>Clostridia</taxon>
        <taxon>Lachnospirales</taxon>
        <taxon>Lachnospiraceae</taxon>
        <taxon>Bilifractor</taxon>
    </lineage>
</organism>
<dbReference type="InterPro" id="IPR008000">
    <property type="entry name" value="Rham/fucose_mutarotase"/>
</dbReference>